<dbReference type="PANTHER" id="PTHR11409:SF37">
    <property type="entry name" value="ADENOSINE DEAMINASE DOMAIN-CONTAINING PROTEIN"/>
    <property type="match status" value="1"/>
</dbReference>
<dbReference type="Pfam" id="PF00962">
    <property type="entry name" value="A_deaminase"/>
    <property type="match status" value="1"/>
</dbReference>
<dbReference type="FunFam" id="3.20.20.140:FF:000017">
    <property type="entry name" value="Adenosine deaminase 2"/>
    <property type="match status" value="1"/>
</dbReference>
<dbReference type="Proteomes" id="UP001055219">
    <property type="component" value="Unassembled WGS sequence"/>
</dbReference>
<dbReference type="GO" id="GO:0006154">
    <property type="term" value="P:adenosine catabolic process"/>
    <property type="evidence" value="ECO:0007669"/>
    <property type="project" value="TreeGrafter"/>
</dbReference>
<dbReference type="RefSeq" id="XP_051364463.1">
    <property type="nucleotide sequence ID" value="XM_051504077.1"/>
</dbReference>
<dbReference type="OrthoDB" id="7202371at2759"/>
<dbReference type="GO" id="GO:0046103">
    <property type="term" value="P:inosine biosynthetic process"/>
    <property type="evidence" value="ECO:0007669"/>
    <property type="project" value="TreeGrafter"/>
</dbReference>
<dbReference type="GO" id="GO:0004000">
    <property type="term" value="F:adenosine deaminase activity"/>
    <property type="evidence" value="ECO:0007669"/>
    <property type="project" value="TreeGrafter"/>
</dbReference>
<evidence type="ECO:0000256" key="6">
    <source>
        <dbReference type="ARBA" id="ARBA00022723"/>
    </source>
</evidence>
<feature type="transmembrane region" description="Helical" evidence="11">
    <location>
        <begin position="856"/>
        <end position="877"/>
    </location>
</feature>
<feature type="region of interest" description="Disordered" evidence="10">
    <location>
        <begin position="660"/>
        <end position="699"/>
    </location>
</feature>
<evidence type="ECO:0000259" key="12">
    <source>
        <dbReference type="Pfam" id="PF00962"/>
    </source>
</evidence>
<dbReference type="Gene3D" id="3.20.20.140">
    <property type="entry name" value="Metal-dependent hydrolases"/>
    <property type="match status" value="1"/>
</dbReference>
<reference evidence="13" key="2">
    <citation type="submission" date="2022-07" db="EMBL/GenBank/DDBJ databases">
        <authorList>
            <person name="Goncalves M.F.M."/>
            <person name="Hilario S."/>
            <person name="Van De Peer Y."/>
            <person name="Esteves A.C."/>
            <person name="Alves A."/>
        </authorList>
    </citation>
    <scope>NUCLEOTIDE SEQUENCE</scope>
    <source>
        <strain evidence="13">MUM 19.33</strain>
    </source>
</reference>
<sequence length="1003" mass="114536">MMPVHLASPKWRDLSTSISTGFQDEETYLRQREKLQQQERSLGFDFRCKSRATDKELQANSIIQALRGKDNQQVYGNAMPRAGHQGQHHGRFAGDHFLSDVDLINQTSLFDVARRMPKGAHLHVHFNACLPPEVLLNIAKDMERMFITSDKPLTSKEAFDTCELQFSLHFLHEFRDERADVEVDTWLVEKLMFGDAEAYNMRQTAHGAWEKFNGRTRMMKGLINYETAYRRYTRLLLEDFTRDGISYAEIRPNFMTSNHLLQDDGDKTIDNAGIMEIIIQVVEGYQREMHAKGDFFGGLKVIYCTPRSFRKDQIAESLQECLKFKKRWPKWIAGFDIIGEEMAGHPLKHFIPEFIQFQQDCAAASVSMPFLFHCGETLDDPEGNLLDALLLGARRIGHGFALTRHPYVMQHMKARGVCLELCPISNEVLGLTGRVGGHTMYELLANNVHCTVNSDNGTLFRSSLSHDFYQVMVGKDDMGLAGWKQLILWSIEHSCMDDAERLQALEAWQRQWEEFLTWILEWFPPVKTDWSLDVVNLLVVIGETSIIEHAQPITASLLCVLPRIIPAPQVFLKPVRPGRMPDTAAKMTGVYSGTTLDSVGFFANIITPLDEMPALGFRVIEVRHSDKCRLEEHAPLEKRWWVKLLGSMTPKFKKAELEMKRRSGEVKRASPQADEETGRTTAREMQQPTLTVKKRHRSTRQTLQDLLTNPSMAYSGQRPAVPVHIFSPIHILGIISFFNSIAIIVCAVIWEDGNAILAIGGVSLMSSVVGFASFWRPLLMSRKHDNEVPDGDVMIRTREGAFVLVKCTEDVARELYSGTEECEYYVNGRIYRLLMVIGTVLLMLSVVLLGNCTWNSQVFIGASYIVLNGLYWALGMLPRSYFWDLSRYEWRNATPSDAEQPGDDQDRSYTRTLWYAIRETRGKTGWVRISGAAPSTDKWKQWVKEAGRNAKMGVRDWDAVRRKDEIMRAASDDEDDEDHEALECAPFTQITRNDQNRLSVSMF</sequence>
<dbReference type="InterPro" id="IPR001365">
    <property type="entry name" value="A_deaminase_dom"/>
</dbReference>
<feature type="transmembrane region" description="Helical" evidence="11">
    <location>
        <begin position="830"/>
        <end position="850"/>
    </location>
</feature>
<reference evidence="13" key="1">
    <citation type="journal article" date="2021" name="J Fungi (Basel)">
        <title>Genomic and Metabolomic Analyses of the Marine Fungus Emericellopsis cladophorae: Insights into Saltwater Adaptability Mechanisms and Its Biosynthetic Potential.</title>
        <authorList>
            <person name="Goncalves M.F.M."/>
            <person name="Hilario S."/>
            <person name="Van de Peer Y."/>
            <person name="Esteves A.C."/>
            <person name="Alves A."/>
        </authorList>
    </citation>
    <scope>NUCLEOTIDE SEQUENCE</scope>
    <source>
        <strain evidence="13">MUM 19.33</strain>
    </source>
</reference>
<dbReference type="AlphaFoldDB" id="A0A9Q0BFL4"/>
<keyword evidence="5" id="KW-0964">Secreted</keyword>
<evidence type="ECO:0000256" key="9">
    <source>
        <dbReference type="ARBA" id="ARBA00047764"/>
    </source>
</evidence>
<comment type="subcellular location">
    <subcellularLocation>
        <location evidence="2">Secreted</location>
    </subcellularLocation>
</comment>
<evidence type="ECO:0000256" key="11">
    <source>
        <dbReference type="SAM" id="Phobius"/>
    </source>
</evidence>
<evidence type="ECO:0000256" key="7">
    <source>
        <dbReference type="ARBA" id="ARBA00022729"/>
    </source>
</evidence>
<evidence type="ECO:0000256" key="10">
    <source>
        <dbReference type="SAM" id="MobiDB-lite"/>
    </source>
</evidence>
<accession>A0A9Q0BFL4</accession>
<comment type="cofactor">
    <cofactor evidence="1">
        <name>Zn(2+)</name>
        <dbReference type="ChEBI" id="CHEBI:29105"/>
    </cofactor>
</comment>
<feature type="domain" description="Adenosine deaminase" evidence="12">
    <location>
        <begin position="201"/>
        <end position="505"/>
    </location>
</feature>
<keyword evidence="6" id="KW-0479">Metal-binding</keyword>
<evidence type="ECO:0000256" key="4">
    <source>
        <dbReference type="ARBA" id="ARBA00012784"/>
    </source>
</evidence>
<evidence type="ECO:0000256" key="5">
    <source>
        <dbReference type="ARBA" id="ARBA00022525"/>
    </source>
</evidence>
<keyword evidence="7" id="KW-0732">Signal</keyword>
<comment type="caution">
    <text evidence="13">The sequence shown here is derived from an EMBL/GenBank/DDBJ whole genome shotgun (WGS) entry which is preliminary data.</text>
</comment>
<dbReference type="InterPro" id="IPR006330">
    <property type="entry name" value="Ado/ade_deaminase"/>
</dbReference>
<dbReference type="PANTHER" id="PTHR11409">
    <property type="entry name" value="ADENOSINE DEAMINASE"/>
    <property type="match status" value="1"/>
</dbReference>
<keyword evidence="11" id="KW-0472">Membrane</keyword>
<dbReference type="EC" id="3.5.4.4" evidence="4"/>
<protein>
    <recommendedName>
        <fullName evidence="4">adenosine deaminase</fullName>
        <ecNumber evidence="4">3.5.4.4</ecNumber>
    </recommendedName>
</protein>
<evidence type="ECO:0000313" key="13">
    <source>
        <dbReference type="EMBL" id="KAI6783607.1"/>
    </source>
</evidence>
<evidence type="ECO:0000256" key="3">
    <source>
        <dbReference type="ARBA" id="ARBA00006083"/>
    </source>
</evidence>
<dbReference type="GO" id="GO:0046872">
    <property type="term" value="F:metal ion binding"/>
    <property type="evidence" value="ECO:0007669"/>
    <property type="project" value="UniProtKB-KW"/>
</dbReference>
<keyword evidence="11" id="KW-1133">Transmembrane helix</keyword>
<evidence type="ECO:0000256" key="1">
    <source>
        <dbReference type="ARBA" id="ARBA00001947"/>
    </source>
</evidence>
<dbReference type="GeneID" id="75832119"/>
<keyword evidence="11" id="KW-0812">Transmembrane</keyword>
<proteinExistence type="inferred from homology"/>
<comment type="catalytic activity">
    <reaction evidence="9">
        <text>adenosine + H2O + H(+) = inosine + NH4(+)</text>
        <dbReference type="Rhea" id="RHEA:24408"/>
        <dbReference type="ChEBI" id="CHEBI:15377"/>
        <dbReference type="ChEBI" id="CHEBI:15378"/>
        <dbReference type="ChEBI" id="CHEBI:16335"/>
        <dbReference type="ChEBI" id="CHEBI:17596"/>
        <dbReference type="ChEBI" id="CHEBI:28938"/>
        <dbReference type="EC" id="3.5.4.4"/>
    </reaction>
</comment>
<gene>
    <name evidence="13" type="ORF">J7T54_005636</name>
</gene>
<evidence type="ECO:0000256" key="2">
    <source>
        <dbReference type="ARBA" id="ARBA00004613"/>
    </source>
</evidence>
<feature type="transmembrane region" description="Helical" evidence="11">
    <location>
        <begin position="756"/>
        <end position="775"/>
    </location>
</feature>
<dbReference type="EMBL" id="JAGIXG020000007">
    <property type="protein sequence ID" value="KAI6783607.1"/>
    <property type="molecule type" value="Genomic_DNA"/>
</dbReference>
<organism evidence="13 14">
    <name type="scientific">Emericellopsis cladophorae</name>
    <dbReference type="NCBI Taxonomy" id="2686198"/>
    <lineage>
        <taxon>Eukaryota</taxon>
        <taxon>Fungi</taxon>
        <taxon>Dikarya</taxon>
        <taxon>Ascomycota</taxon>
        <taxon>Pezizomycotina</taxon>
        <taxon>Sordariomycetes</taxon>
        <taxon>Hypocreomycetidae</taxon>
        <taxon>Hypocreales</taxon>
        <taxon>Bionectriaceae</taxon>
        <taxon>Emericellopsis</taxon>
    </lineage>
</organism>
<keyword evidence="8" id="KW-0378">Hydrolase</keyword>
<dbReference type="GO" id="GO:0005576">
    <property type="term" value="C:extracellular region"/>
    <property type="evidence" value="ECO:0007669"/>
    <property type="project" value="UniProtKB-SubCell"/>
</dbReference>
<dbReference type="InterPro" id="IPR032466">
    <property type="entry name" value="Metal_Hydrolase"/>
</dbReference>
<feature type="transmembrane region" description="Helical" evidence="11">
    <location>
        <begin position="725"/>
        <end position="750"/>
    </location>
</feature>
<comment type="similarity">
    <text evidence="3">Belongs to the metallo-dependent hydrolases superfamily. Adenosine and AMP deaminases family. ADGF subfamily.</text>
</comment>
<keyword evidence="14" id="KW-1185">Reference proteome</keyword>
<name>A0A9Q0BFL4_9HYPO</name>
<dbReference type="SUPFAM" id="SSF51556">
    <property type="entry name" value="Metallo-dependent hydrolases"/>
    <property type="match status" value="1"/>
</dbReference>
<evidence type="ECO:0000256" key="8">
    <source>
        <dbReference type="ARBA" id="ARBA00022801"/>
    </source>
</evidence>
<evidence type="ECO:0000313" key="14">
    <source>
        <dbReference type="Proteomes" id="UP001055219"/>
    </source>
</evidence>